<dbReference type="InterPro" id="IPR006685">
    <property type="entry name" value="MscS_channel_2nd"/>
</dbReference>
<keyword evidence="3 6" id="KW-0812">Transmembrane</keyword>
<protein>
    <recommendedName>
        <fullName evidence="6">Small-conductance mechanosensitive channel</fullName>
    </recommendedName>
</protein>
<dbReference type="Pfam" id="PF00027">
    <property type="entry name" value="cNMP_binding"/>
    <property type="match status" value="1"/>
</dbReference>
<dbReference type="PANTHER" id="PTHR30221:SF1">
    <property type="entry name" value="SMALL-CONDUCTANCE MECHANOSENSITIVE CHANNEL"/>
    <property type="match status" value="1"/>
</dbReference>
<dbReference type="Gene3D" id="1.10.287.1260">
    <property type="match status" value="1"/>
</dbReference>
<keyword evidence="6" id="KW-0407">Ion channel</keyword>
<dbReference type="InterPro" id="IPR045275">
    <property type="entry name" value="MscS_archaea/bacteria_type"/>
</dbReference>
<dbReference type="RefSeq" id="WP_088918710.1">
    <property type="nucleotide sequence ID" value="NZ_CP018632.1"/>
</dbReference>
<keyword evidence="5 6" id="KW-0472">Membrane</keyword>
<dbReference type="InterPro" id="IPR014710">
    <property type="entry name" value="RmlC-like_jellyroll"/>
</dbReference>
<dbReference type="InterPro" id="IPR023408">
    <property type="entry name" value="MscS_beta-dom_sf"/>
</dbReference>
<comment type="subunit">
    <text evidence="6">Homoheptamer.</text>
</comment>
<evidence type="ECO:0000256" key="5">
    <source>
        <dbReference type="ARBA" id="ARBA00023136"/>
    </source>
</evidence>
<keyword evidence="2" id="KW-1003">Cell membrane</keyword>
<keyword evidence="9" id="KW-1185">Reference proteome</keyword>
<keyword evidence="6" id="KW-0813">Transport</keyword>
<dbReference type="KEGG" id="gai:IMCC3135_17310"/>
<feature type="transmembrane region" description="Helical" evidence="6">
    <location>
        <begin position="40"/>
        <end position="67"/>
    </location>
</feature>
<reference evidence="8 9" key="1">
    <citation type="submission" date="2016-12" db="EMBL/GenBank/DDBJ databases">
        <authorList>
            <person name="Song W.-J."/>
            <person name="Kurnit D.M."/>
        </authorList>
    </citation>
    <scope>NUCLEOTIDE SEQUENCE [LARGE SCALE GENOMIC DNA]</scope>
    <source>
        <strain evidence="8 9">IMCC3135</strain>
    </source>
</reference>
<dbReference type="SUPFAM" id="SSF51206">
    <property type="entry name" value="cAMP-binding domain-like"/>
    <property type="match status" value="1"/>
</dbReference>
<sequence length="508" mass="56129">MIQQFAENLTITGGILLLCLVYLLLTRVLGKPISATGTPITVWIFDLLIWPIGIAAFFAVFSGILRLTSIPDTLVESLYLQSFTMKIACFWLVARGVDLIILQWYVFHRTGFTTPGLLRGLNYAVFVVVALCIFLLSIGYPVTGFLVSTGVVAGILGFALQGTLSDLFSGLALSVDKPFHIGEWIELEDKTIGQVIDLTWRSTRIKTFSSTLLSIPNSVMATSAINNLDRPDKIYAMFYKVRVSNEVDPKLVVTVISTAVGHCNYVLRKPAPTVRLLDATGAPYIYSVWVHFSSYLDHFRGQEHLHMDINSSLKAAGVSPIGELQEVRYSRATAMNPISPSISDTLRSIEIFSELDDTEIEQIASSSDYILVATDTNLLTENTSSSHVYVVVNGSLESSINVSNGQRALADQLSGGDSFGWTTIVTDEKSIMTVRATSDSLVLAIDAECLRPILHAHEALRQQFLNLVTERIKRLSNVRSDALEKRRSLSPSELRRRIERFVARGTGR</sequence>
<evidence type="ECO:0000313" key="9">
    <source>
        <dbReference type="Proteomes" id="UP000250079"/>
    </source>
</evidence>
<evidence type="ECO:0000256" key="6">
    <source>
        <dbReference type="RuleBase" id="RU369025"/>
    </source>
</evidence>
<evidence type="ECO:0000256" key="1">
    <source>
        <dbReference type="ARBA" id="ARBA00004651"/>
    </source>
</evidence>
<dbReference type="SUPFAM" id="SSF82689">
    <property type="entry name" value="Mechanosensitive channel protein MscS (YggB), C-terminal domain"/>
    <property type="match status" value="1"/>
</dbReference>
<evidence type="ECO:0000256" key="3">
    <source>
        <dbReference type="ARBA" id="ARBA00022692"/>
    </source>
</evidence>
<keyword evidence="6" id="KW-0997">Cell inner membrane</keyword>
<dbReference type="GO" id="GO:0005886">
    <property type="term" value="C:plasma membrane"/>
    <property type="evidence" value="ECO:0007669"/>
    <property type="project" value="UniProtKB-SubCell"/>
</dbReference>
<evidence type="ECO:0000256" key="4">
    <source>
        <dbReference type="ARBA" id="ARBA00022989"/>
    </source>
</evidence>
<dbReference type="AlphaFoldDB" id="A0A2Z2P1Q1"/>
<dbReference type="Gene3D" id="2.30.30.60">
    <property type="match status" value="1"/>
</dbReference>
<name>A0A2Z2P1Q1_9GAMM</name>
<dbReference type="SUPFAM" id="SSF50182">
    <property type="entry name" value="Sm-like ribonucleoproteins"/>
    <property type="match status" value="1"/>
</dbReference>
<dbReference type="EMBL" id="CP018632">
    <property type="protein sequence ID" value="ASJ73544.1"/>
    <property type="molecule type" value="Genomic_DNA"/>
</dbReference>
<dbReference type="InterPro" id="IPR010920">
    <property type="entry name" value="LSM_dom_sf"/>
</dbReference>
<dbReference type="PROSITE" id="PS50042">
    <property type="entry name" value="CNMP_BINDING_3"/>
    <property type="match status" value="1"/>
</dbReference>
<proteinExistence type="inferred from homology"/>
<dbReference type="InterPro" id="IPR011066">
    <property type="entry name" value="MscS_channel_C_sf"/>
</dbReference>
<dbReference type="SMART" id="SM00100">
    <property type="entry name" value="cNMP"/>
    <property type="match status" value="1"/>
</dbReference>
<evidence type="ECO:0000256" key="2">
    <source>
        <dbReference type="ARBA" id="ARBA00022475"/>
    </source>
</evidence>
<comment type="similarity">
    <text evidence="6">Belongs to the MscS (TC 1.A.23) family.</text>
</comment>
<dbReference type="PANTHER" id="PTHR30221">
    <property type="entry name" value="SMALL-CONDUCTANCE MECHANOSENSITIVE CHANNEL"/>
    <property type="match status" value="1"/>
</dbReference>
<dbReference type="Proteomes" id="UP000250079">
    <property type="component" value="Chromosome"/>
</dbReference>
<dbReference type="Gene3D" id="2.60.120.10">
    <property type="entry name" value="Jelly Rolls"/>
    <property type="match status" value="1"/>
</dbReference>
<evidence type="ECO:0000313" key="8">
    <source>
        <dbReference type="EMBL" id="ASJ73544.1"/>
    </source>
</evidence>
<accession>A0A2Z2P1Q1</accession>
<dbReference type="InterPro" id="IPR018490">
    <property type="entry name" value="cNMP-bd_dom_sf"/>
</dbReference>
<organism evidence="8 9">
    <name type="scientific">Granulosicoccus antarcticus IMCC3135</name>
    <dbReference type="NCBI Taxonomy" id="1192854"/>
    <lineage>
        <taxon>Bacteria</taxon>
        <taxon>Pseudomonadati</taxon>
        <taxon>Pseudomonadota</taxon>
        <taxon>Gammaproteobacteria</taxon>
        <taxon>Chromatiales</taxon>
        <taxon>Granulosicoccaceae</taxon>
        <taxon>Granulosicoccus</taxon>
    </lineage>
</organism>
<dbReference type="Pfam" id="PF00924">
    <property type="entry name" value="MS_channel_2nd"/>
    <property type="match status" value="1"/>
</dbReference>
<feature type="transmembrane region" description="Helical" evidence="6">
    <location>
        <begin position="145"/>
        <end position="164"/>
    </location>
</feature>
<dbReference type="CDD" id="cd00038">
    <property type="entry name" value="CAP_ED"/>
    <property type="match status" value="1"/>
</dbReference>
<keyword evidence="6" id="KW-0406">Ion transport</keyword>
<keyword evidence="4 6" id="KW-1133">Transmembrane helix</keyword>
<comment type="function">
    <text evidence="6">Mechanosensitive channel that participates in the regulation of osmotic pressure changes within the cell, opening in response to stretch forces in the membrane lipid bilayer, without the need for other proteins. Contributes to normal resistance to hypoosmotic shock. Forms an ion channel of 1.0 nanosiemens conductance with a slight preference for anions.</text>
</comment>
<dbReference type="InterPro" id="IPR000595">
    <property type="entry name" value="cNMP-bd_dom"/>
</dbReference>
<feature type="transmembrane region" description="Helical" evidence="6">
    <location>
        <begin position="120"/>
        <end position="138"/>
    </location>
</feature>
<dbReference type="GO" id="GO:0008381">
    <property type="term" value="F:mechanosensitive monoatomic ion channel activity"/>
    <property type="evidence" value="ECO:0007669"/>
    <property type="project" value="InterPro"/>
</dbReference>
<evidence type="ECO:0000259" key="7">
    <source>
        <dbReference type="PROSITE" id="PS50042"/>
    </source>
</evidence>
<feature type="domain" description="Cyclic nucleotide-binding" evidence="7">
    <location>
        <begin position="351"/>
        <end position="471"/>
    </location>
</feature>
<gene>
    <name evidence="8" type="primary">ynaI</name>
    <name evidence="8" type="ORF">IMCC3135_17310</name>
</gene>
<feature type="transmembrane region" description="Helical" evidence="6">
    <location>
        <begin position="88"/>
        <end position="108"/>
    </location>
</feature>
<dbReference type="OrthoDB" id="9775207at2"/>
<comment type="subcellular location">
    <subcellularLocation>
        <location evidence="6">Cell inner membrane</location>
        <topology evidence="6">Multi-pass membrane protein</topology>
    </subcellularLocation>
    <subcellularLocation>
        <location evidence="1">Cell membrane</location>
        <topology evidence="1">Multi-pass membrane protein</topology>
    </subcellularLocation>
</comment>